<protein>
    <recommendedName>
        <fullName evidence="2 8">Carbonic anhydrase</fullName>
        <ecNumber evidence="2 8">4.2.1.1</ecNumber>
    </recommendedName>
    <alternativeName>
        <fullName evidence="8">Carbonate dehydratase</fullName>
    </alternativeName>
</protein>
<evidence type="ECO:0000256" key="5">
    <source>
        <dbReference type="ARBA" id="ARBA00023239"/>
    </source>
</evidence>
<dbReference type="SMART" id="SM00947">
    <property type="entry name" value="Pro_CA"/>
    <property type="match status" value="1"/>
</dbReference>
<evidence type="ECO:0000256" key="6">
    <source>
        <dbReference type="ARBA" id="ARBA00048348"/>
    </source>
</evidence>
<dbReference type="SUPFAM" id="SSF53056">
    <property type="entry name" value="beta-carbonic anhydrase, cab"/>
    <property type="match status" value="1"/>
</dbReference>
<comment type="function">
    <text evidence="8">Reversible hydration of carbon dioxide.</text>
</comment>
<dbReference type="EMBL" id="CP036150">
    <property type="protein sequence ID" value="QEN06751.1"/>
    <property type="molecule type" value="Genomic_DNA"/>
</dbReference>
<name>A0A5C1QGS2_9SPIO</name>
<accession>A0A5C1QGS2</accession>
<dbReference type="PROSITE" id="PS00705">
    <property type="entry name" value="PROK_CO2_ANHYDRASE_2"/>
    <property type="match status" value="1"/>
</dbReference>
<keyword evidence="4 7" id="KW-0862">Zinc</keyword>
<evidence type="ECO:0000256" key="4">
    <source>
        <dbReference type="ARBA" id="ARBA00022833"/>
    </source>
</evidence>
<dbReference type="GO" id="GO:0004089">
    <property type="term" value="F:carbonate dehydratase activity"/>
    <property type="evidence" value="ECO:0007669"/>
    <property type="project" value="UniProtKB-UniRule"/>
</dbReference>
<dbReference type="EC" id="4.2.1.1" evidence="2 8"/>
<feature type="binding site" evidence="7">
    <location>
        <position position="103"/>
    </location>
    <ligand>
        <name>Zn(2+)</name>
        <dbReference type="ChEBI" id="CHEBI:29105"/>
    </ligand>
</feature>
<dbReference type="KEGG" id="ock:EXM22_01615"/>
<feature type="binding site" evidence="7">
    <location>
        <position position="41"/>
    </location>
    <ligand>
        <name>Zn(2+)</name>
        <dbReference type="ChEBI" id="CHEBI:29105"/>
    </ligand>
</feature>
<dbReference type="OrthoDB" id="9769739at2"/>
<evidence type="ECO:0000256" key="2">
    <source>
        <dbReference type="ARBA" id="ARBA00012925"/>
    </source>
</evidence>
<feature type="binding site" evidence="7">
    <location>
        <position position="39"/>
    </location>
    <ligand>
        <name>Zn(2+)</name>
        <dbReference type="ChEBI" id="CHEBI:29105"/>
    </ligand>
</feature>
<evidence type="ECO:0000256" key="7">
    <source>
        <dbReference type="PIRSR" id="PIRSR601765-1"/>
    </source>
</evidence>
<dbReference type="InterPro" id="IPR036874">
    <property type="entry name" value="Carbonic_anhydrase_sf"/>
</dbReference>
<comment type="similarity">
    <text evidence="1 8">Belongs to the beta-class carbonic anhydrase family.</text>
</comment>
<evidence type="ECO:0000256" key="1">
    <source>
        <dbReference type="ARBA" id="ARBA00006217"/>
    </source>
</evidence>
<dbReference type="Gene3D" id="3.40.1050.10">
    <property type="entry name" value="Carbonic anhydrase"/>
    <property type="match status" value="1"/>
</dbReference>
<keyword evidence="5 8" id="KW-0456">Lyase</keyword>
<comment type="catalytic activity">
    <reaction evidence="6 8">
        <text>hydrogencarbonate + H(+) = CO2 + H2O</text>
        <dbReference type="Rhea" id="RHEA:10748"/>
        <dbReference type="ChEBI" id="CHEBI:15377"/>
        <dbReference type="ChEBI" id="CHEBI:15378"/>
        <dbReference type="ChEBI" id="CHEBI:16526"/>
        <dbReference type="ChEBI" id="CHEBI:17544"/>
        <dbReference type="EC" id="4.2.1.1"/>
    </reaction>
</comment>
<dbReference type="InterPro" id="IPR045066">
    <property type="entry name" value="Beta_CA_cladeB"/>
</dbReference>
<evidence type="ECO:0000256" key="8">
    <source>
        <dbReference type="RuleBase" id="RU003956"/>
    </source>
</evidence>
<dbReference type="GO" id="GO:0015976">
    <property type="term" value="P:carbon utilization"/>
    <property type="evidence" value="ECO:0007669"/>
    <property type="project" value="InterPro"/>
</dbReference>
<comment type="cofactor">
    <cofactor evidence="7">
        <name>Zn(2+)</name>
        <dbReference type="ChEBI" id="CHEBI:29105"/>
    </cofactor>
    <text evidence="7">Binds 1 zinc ion per subunit.</text>
</comment>
<dbReference type="PANTHER" id="PTHR11002:SF76">
    <property type="entry name" value="CARBONIC ANHYDRASE"/>
    <property type="match status" value="1"/>
</dbReference>
<dbReference type="Proteomes" id="UP000324209">
    <property type="component" value="Chromosome"/>
</dbReference>
<proteinExistence type="inferred from homology"/>
<gene>
    <name evidence="9" type="ORF">EXM22_01615</name>
</gene>
<dbReference type="RefSeq" id="WP_149484834.1">
    <property type="nucleotide sequence ID" value="NZ_CP036150.1"/>
</dbReference>
<sequence>MDKLLNGVVEFRKQDFEDHKTLFKNLKGEQKPHTLFIGCCDSRIVPALITKTLPGELFIIRNIANMVPPYRLANEYLSTTSAIEYALQALEVETIVVCGHSNCGGCATLNDQPSVKNLPHTSKWMELAATVKEKVNQQLPEHDTLAREWLTEQTNVVEQMKHLLTYPYIKDKFKAGKLTIMGWYYIIETGEVFNYNKEENCFTLMN</sequence>
<reference evidence="9 10" key="1">
    <citation type="submission" date="2019-02" db="EMBL/GenBank/DDBJ databases">
        <title>Complete Genome Sequence and Methylome Analysis of free living Spirochaetas.</title>
        <authorList>
            <person name="Fomenkov A."/>
            <person name="Dubinina G."/>
            <person name="Leshcheva N."/>
            <person name="Mikheeva N."/>
            <person name="Grabovich M."/>
            <person name="Vincze T."/>
            <person name="Roberts R.J."/>
        </authorList>
    </citation>
    <scope>NUCLEOTIDE SEQUENCE [LARGE SCALE GENOMIC DNA]</scope>
    <source>
        <strain evidence="9 10">K2</strain>
    </source>
</reference>
<dbReference type="CDD" id="cd00884">
    <property type="entry name" value="beta_CA_cladeB"/>
    <property type="match status" value="1"/>
</dbReference>
<evidence type="ECO:0000313" key="9">
    <source>
        <dbReference type="EMBL" id="QEN06751.1"/>
    </source>
</evidence>
<evidence type="ECO:0000256" key="3">
    <source>
        <dbReference type="ARBA" id="ARBA00022723"/>
    </source>
</evidence>
<dbReference type="InterPro" id="IPR001765">
    <property type="entry name" value="Carbonic_anhydrase"/>
</dbReference>
<dbReference type="PANTHER" id="PTHR11002">
    <property type="entry name" value="CARBONIC ANHYDRASE"/>
    <property type="match status" value="1"/>
</dbReference>
<feature type="binding site" evidence="7">
    <location>
        <position position="100"/>
    </location>
    <ligand>
        <name>Zn(2+)</name>
        <dbReference type="ChEBI" id="CHEBI:29105"/>
    </ligand>
</feature>
<dbReference type="InterPro" id="IPR015892">
    <property type="entry name" value="Carbonic_anhydrase_CS"/>
</dbReference>
<keyword evidence="3 7" id="KW-0479">Metal-binding</keyword>
<dbReference type="AlphaFoldDB" id="A0A5C1QGS2"/>
<dbReference type="GO" id="GO:0008270">
    <property type="term" value="F:zinc ion binding"/>
    <property type="evidence" value="ECO:0007669"/>
    <property type="project" value="UniProtKB-UniRule"/>
</dbReference>
<organism evidence="9 10">
    <name type="scientific">Oceanispirochaeta crateris</name>
    <dbReference type="NCBI Taxonomy" id="2518645"/>
    <lineage>
        <taxon>Bacteria</taxon>
        <taxon>Pseudomonadati</taxon>
        <taxon>Spirochaetota</taxon>
        <taxon>Spirochaetia</taxon>
        <taxon>Spirochaetales</taxon>
        <taxon>Spirochaetaceae</taxon>
        <taxon>Oceanispirochaeta</taxon>
    </lineage>
</organism>
<evidence type="ECO:0000313" key="10">
    <source>
        <dbReference type="Proteomes" id="UP000324209"/>
    </source>
</evidence>
<dbReference type="Pfam" id="PF00484">
    <property type="entry name" value="Pro_CA"/>
    <property type="match status" value="1"/>
</dbReference>
<keyword evidence="10" id="KW-1185">Reference proteome</keyword>